<dbReference type="Proteomes" id="UP000696280">
    <property type="component" value="Unassembled WGS sequence"/>
</dbReference>
<gene>
    <name evidence="2" type="ORF">HYFRA_00001683</name>
</gene>
<evidence type="ECO:0000313" key="2">
    <source>
        <dbReference type="EMBL" id="CAG8959776.1"/>
    </source>
</evidence>
<name>A0A9N9L755_9HELO</name>
<evidence type="ECO:0000256" key="1">
    <source>
        <dbReference type="SAM" id="MobiDB-lite"/>
    </source>
</evidence>
<evidence type="ECO:0000313" key="3">
    <source>
        <dbReference type="Proteomes" id="UP000696280"/>
    </source>
</evidence>
<sequence length="80" mass="8901">MSEKDQQASEEAPGEESCPADRSAPRQGHLVARVHTNARRFLSPGQESEVEDIPGTESMTCHRVVKMIAVRPRILMVFVL</sequence>
<dbReference type="EMBL" id="CAJVRL010000092">
    <property type="protein sequence ID" value="CAG8959776.1"/>
    <property type="molecule type" value="Genomic_DNA"/>
</dbReference>
<feature type="region of interest" description="Disordered" evidence="1">
    <location>
        <begin position="1"/>
        <end position="29"/>
    </location>
</feature>
<proteinExistence type="predicted"/>
<protein>
    <submittedName>
        <fullName evidence="2">Uncharacterized protein</fullName>
    </submittedName>
</protein>
<reference evidence="2" key="1">
    <citation type="submission" date="2021-07" db="EMBL/GenBank/DDBJ databases">
        <authorList>
            <person name="Durling M."/>
        </authorList>
    </citation>
    <scope>NUCLEOTIDE SEQUENCE</scope>
</reference>
<organism evidence="2 3">
    <name type="scientific">Hymenoscyphus fraxineus</name>
    <dbReference type="NCBI Taxonomy" id="746836"/>
    <lineage>
        <taxon>Eukaryota</taxon>
        <taxon>Fungi</taxon>
        <taxon>Dikarya</taxon>
        <taxon>Ascomycota</taxon>
        <taxon>Pezizomycotina</taxon>
        <taxon>Leotiomycetes</taxon>
        <taxon>Helotiales</taxon>
        <taxon>Helotiaceae</taxon>
        <taxon>Hymenoscyphus</taxon>
    </lineage>
</organism>
<keyword evidence="3" id="KW-1185">Reference proteome</keyword>
<accession>A0A9N9L755</accession>
<comment type="caution">
    <text evidence="2">The sequence shown here is derived from an EMBL/GenBank/DDBJ whole genome shotgun (WGS) entry which is preliminary data.</text>
</comment>
<dbReference type="AlphaFoldDB" id="A0A9N9L755"/>